<comment type="similarity">
    <text evidence="2">Belongs to the MGMT family.</text>
</comment>
<gene>
    <name evidence="13" type="ORF">GWI33_022689</name>
</gene>
<evidence type="ECO:0000313" key="14">
    <source>
        <dbReference type="Proteomes" id="UP000625711"/>
    </source>
</evidence>
<evidence type="ECO:0000256" key="4">
    <source>
        <dbReference type="ARBA" id="ARBA00015377"/>
    </source>
</evidence>
<comment type="caution">
    <text evidence="13">The sequence shown here is derived from an EMBL/GenBank/DDBJ whole genome shotgun (WGS) entry which is preliminary data.</text>
</comment>
<dbReference type="GO" id="GO:0003908">
    <property type="term" value="F:methylated-DNA-[protein]-cysteine S-methyltransferase activity"/>
    <property type="evidence" value="ECO:0007669"/>
    <property type="project" value="UniProtKB-EC"/>
</dbReference>
<dbReference type="GO" id="GO:0006281">
    <property type="term" value="P:DNA repair"/>
    <property type="evidence" value="ECO:0007669"/>
    <property type="project" value="UniProtKB-KW"/>
</dbReference>
<dbReference type="Pfam" id="PF01035">
    <property type="entry name" value="DNA_binding_1"/>
    <property type="match status" value="1"/>
</dbReference>
<dbReference type="OrthoDB" id="1907495at2759"/>
<organism evidence="13 14">
    <name type="scientific">Rhynchophorus ferrugineus</name>
    <name type="common">Red palm weevil</name>
    <name type="synonym">Curculio ferrugineus</name>
    <dbReference type="NCBI Taxonomy" id="354439"/>
    <lineage>
        <taxon>Eukaryota</taxon>
        <taxon>Metazoa</taxon>
        <taxon>Ecdysozoa</taxon>
        <taxon>Arthropoda</taxon>
        <taxon>Hexapoda</taxon>
        <taxon>Insecta</taxon>
        <taxon>Pterygota</taxon>
        <taxon>Neoptera</taxon>
        <taxon>Endopterygota</taxon>
        <taxon>Coleoptera</taxon>
        <taxon>Polyphaga</taxon>
        <taxon>Cucujiformia</taxon>
        <taxon>Curculionidae</taxon>
        <taxon>Dryophthorinae</taxon>
        <taxon>Rhynchophorus</taxon>
    </lineage>
</organism>
<dbReference type="CDD" id="cd06445">
    <property type="entry name" value="ATase"/>
    <property type="match status" value="1"/>
</dbReference>
<dbReference type="PANTHER" id="PTHR10815:SF13">
    <property type="entry name" value="METHYLATED-DNA--PROTEIN-CYSTEINE METHYLTRANSFERASE"/>
    <property type="match status" value="1"/>
</dbReference>
<keyword evidence="7" id="KW-0227">DNA damage</keyword>
<evidence type="ECO:0000256" key="3">
    <source>
        <dbReference type="ARBA" id="ARBA00011918"/>
    </source>
</evidence>
<evidence type="ECO:0000256" key="11">
    <source>
        <dbReference type="ARBA" id="ARBA00049348"/>
    </source>
</evidence>
<accession>A0A834INA6</accession>
<keyword evidence="8" id="KW-0234">DNA repair</keyword>
<keyword evidence="14" id="KW-1185">Reference proteome</keyword>
<evidence type="ECO:0000313" key="13">
    <source>
        <dbReference type="EMBL" id="KAF7284072.1"/>
    </source>
</evidence>
<name>A0A834INA6_RHYFE</name>
<dbReference type="FunFam" id="1.10.10.10:FF:000214">
    <property type="entry name" value="Methylated-DNA--protein-cysteine methyltransferase"/>
    <property type="match status" value="1"/>
</dbReference>
<dbReference type="EC" id="2.1.1.63" evidence="3"/>
<evidence type="ECO:0000259" key="12">
    <source>
        <dbReference type="Pfam" id="PF01035"/>
    </source>
</evidence>
<evidence type="ECO:0000256" key="10">
    <source>
        <dbReference type="ARBA" id="ARBA00031621"/>
    </source>
</evidence>
<proteinExistence type="inferred from homology"/>
<dbReference type="Gene3D" id="1.10.10.10">
    <property type="entry name" value="Winged helix-like DNA-binding domain superfamily/Winged helix DNA-binding domain"/>
    <property type="match status" value="1"/>
</dbReference>
<keyword evidence="5" id="KW-0489">Methyltransferase</keyword>
<dbReference type="AlphaFoldDB" id="A0A834INA6"/>
<keyword evidence="6" id="KW-0808">Transferase</keyword>
<evidence type="ECO:0000256" key="6">
    <source>
        <dbReference type="ARBA" id="ARBA00022679"/>
    </source>
</evidence>
<dbReference type="InterPro" id="IPR036217">
    <property type="entry name" value="MethylDNA_cys_MeTrfase_DNAb"/>
</dbReference>
<comment type="catalytic activity">
    <reaction evidence="1">
        <text>a 4-O-methyl-thymidine in DNA + L-cysteinyl-[protein] = a thymidine in DNA + S-methyl-L-cysteinyl-[protein]</text>
        <dbReference type="Rhea" id="RHEA:53428"/>
        <dbReference type="Rhea" id="RHEA-COMP:10131"/>
        <dbReference type="Rhea" id="RHEA-COMP:10132"/>
        <dbReference type="Rhea" id="RHEA-COMP:13555"/>
        <dbReference type="Rhea" id="RHEA-COMP:13556"/>
        <dbReference type="ChEBI" id="CHEBI:29950"/>
        <dbReference type="ChEBI" id="CHEBI:82612"/>
        <dbReference type="ChEBI" id="CHEBI:137386"/>
        <dbReference type="ChEBI" id="CHEBI:137387"/>
        <dbReference type="EC" id="2.1.1.63"/>
    </reaction>
</comment>
<protein>
    <recommendedName>
        <fullName evidence="4">Methylated-DNA--protein-cysteine methyltransferase</fullName>
        <ecNumber evidence="3">2.1.1.63</ecNumber>
    </recommendedName>
    <alternativeName>
        <fullName evidence="9">6-O-methylguanine-DNA methyltransferase</fullName>
    </alternativeName>
    <alternativeName>
        <fullName evidence="10">O-6-methylguanine-DNA-alkyltransferase</fullName>
    </alternativeName>
</protein>
<dbReference type="InterPro" id="IPR001497">
    <property type="entry name" value="MethylDNA_cys_MeTrfase_AS"/>
</dbReference>
<dbReference type="NCBIfam" id="TIGR00589">
    <property type="entry name" value="ogt"/>
    <property type="match status" value="1"/>
</dbReference>
<evidence type="ECO:0000256" key="2">
    <source>
        <dbReference type="ARBA" id="ARBA00008711"/>
    </source>
</evidence>
<dbReference type="InterPro" id="IPR036388">
    <property type="entry name" value="WH-like_DNA-bd_sf"/>
</dbReference>
<feature type="domain" description="Methylated-DNA-[protein]-cysteine S-methyltransferase DNA binding" evidence="12">
    <location>
        <begin position="66"/>
        <end position="145"/>
    </location>
</feature>
<comment type="catalytic activity">
    <reaction evidence="11">
        <text>a 6-O-methyl-2'-deoxyguanosine in DNA + L-cysteinyl-[protein] = S-methyl-L-cysteinyl-[protein] + a 2'-deoxyguanosine in DNA</text>
        <dbReference type="Rhea" id="RHEA:24000"/>
        <dbReference type="Rhea" id="RHEA-COMP:10131"/>
        <dbReference type="Rhea" id="RHEA-COMP:10132"/>
        <dbReference type="Rhea" id="RHEA-COMP:11367"/>
        <dbReference type="Rhea" id="RHEA-COMP:11368"/>
        <dbReference type="ChEBI" id="CHEBI:29950"/>
        <dbReference type="ChEBI" id="CHEBI:82612"/>
        <dbReference type="ChEBI" id="CHEBI:85445"/>
        <dbReference type="ChEBI" id="CHEBI:85448"/>
        <dbReference type="EC" id="2.1.1.63"/>
    </reaction>
</comment>
<evidence type="ECO:0000256" key="9">
    <source>
        <dbReference type="ARBA" id="ARBA00030795"/>
    </source>
</evidence>
<sequence length="149" mass="17113">MDLLENKIIRTRVIITKKQEDFRGFYDNDIQSCLKQLEQLYPNANFSCKNEYCYFDELKIILKGTEFDVKVWTELLKIKRGETVSYNDIAIAIGNPKSVRAVGNAVGRNNISYIVPCHRVISKSGCLGGFSSGIHRKLKMLNYEEARIK</sequence>
<evidence type="ECO:0000256" key="5">
    <source>
        <dbReference type="ARBA" id="ARBA00022603"/>
    </source>
</evidence>
<dbReference type="PANTHER" id="PTHR10815">
    <property type="entry name" value="METHYLATED-DNA--PROTEIN-CYSTEINE METHYLTRANSFERASE"/>
    <property type="match status" value="1"/>
</dbReference>
<evidence type="ECO:0000256" key="8">
    <source>
        <dbReference type="ARBA" id="ARBA00023204"/>
    </source>
</evidence>
<dbReference type="PROSITE" id="PS00374">
    <property type="entry name" value="MGMT"/>
    <property type="match status" value="1"/>
</dbReference>
<evidence type="ECO:0000256" key="7">
    <source>
        <dbReference type="ARBA" id="ARBA00022763"/>
    </source>
</evidence>
<reference evidence="13" key="1">
    <citation type="submission" date="2020-08" db="EMBL/GenBank/DDBJ databases">
        <title>Genome sequencing and assembly of the red palm weevil Rhynchophorus ferrugineus.</title>
        <authorList>
            <person name="Dias G.B."/>
            <person name="Bergman C.M."/>
            <person name="Manee M."/>
        </authorList>
    </citation>
    <scope>NUCLEOTIDE SEQUENCE</scope>
    <source>
        <strain evidence="13">AA-2017</strain>
        <tissue evidence="13">Whole larva</tissue>
    </source>
</reference>
<dbReference type="Proteomes" id="UP000625711">
    <property type="component" value="Unassembled WGS sequence"/>
</dbReference>
<dbReference type="GO" id="GO:0032259">
    <property type="term" value="P:methylation"/>
    <property type="evidence" value="ECO:0007669"/>
    <property type="project" value="UniProtKB-KW"/>
</dbReference>
<evidence type="ECO:0000256" key="1">
    <source>
        <dbReference type="ARBA" id="ARBA00001286"/>
    </source>
</evidence>
<dbReference type="EMBL" id="JAACXV010000084">
    <property type="protein sequence ID" value="KAF7284072.1"/>
    <property type="molecule type" value="Genomic_DNA"/>
</dbReference>
<dbReference type="SUPFAM" id="SSF46767">
    <property type="entry name" value="Methylated DNA-protein cysteine methyltransferase, C-terminal domain"/>
    <property type="match status" value="1"/>
</dbReference>
<dbReference type="InterPro" id="IPR014048">
    <property type="entry name" value="MethylDNA_cys_MeTrfase_DNA-bd"/>
</dbReference>